<dbReference type="Proteomes" id="UP000269499">
    <property type="component" value="Unassembled WGS sequence"/>
</dbReference>
<accession>A0A497F252</accession>
<organism evidence="2 3">
    <name type="scientific">Thermoproteota archaeon</name>
    <dbReference type="NCBI Taxonomy" id="2056631"/>
    <lineage>
        <taxon>Archaea</taxon>
        <taxon>Thermoproteota</taxon>
    </lineage>
</organism>
<comment type="caution">
    <text evidence="2">The sequence shown here is derived from an EMBL/GenBank/DDBJ whole genome shotgun (WGS) entry which is preliminary data.</text>
</comment>
<sequence>MNKLGFSRIFEALLALMIIVTPLIISYRFQVTRARGELRSMLFNALVEADEDGELTKLVYSKEWDALYRLISRFLSFEVNFILEVLDGNGRILARLSKGVLSDGDVAIAKYVITFRGEVRVVILKGSW</sequence>
<evidence type="ECO:0000313" key="2">
    <source>
        <dbReference type="EMBL" id="RLE53476.1"/>
    </source>
</evidence>
<proteinExistence type="predicted"/>
<dbReference type="AlphaFoldDB" id="A0A497F252"/>
<evidence type="ECO:0000313" key="3">
    <source>
        <dbReference type="Proteomes" id="UP000269499"/>
    </source>
</evidence>
<dbReference type="EMBL" id="QMRA01000064">
    <property type="protein sequence ID" value="RLE53476.1"/>
    <property type="molecule type" value="Genomic_DNA"/>
</dbReference>
<feature type="transmembrane region" description="Helical" evidence="1">
    <location>
        <begin position="12"/>
        <end position="31"/>
    </location>
</feature>
<evidence type="ECO:0000256" key="1">
    <source>
        <dbReference type="SAM" id="Phobius"/>
    </source>
</evidence>
<reference evidence="2 3" key="1">
    <citation type="submission" date="2018-06" db="EMBL/GenBank/DDBJ databases">
        <title>Extensive metabolic versatility and redundancy in microbially diverse, dynamic hydrothermal sediments.</title>
        <authorList>
            <person name="Dombrowski N."/>
            <person name="Teske A."/>
            <person name="Baker B.J."/>
        </authorList>
    </citation>
    <scope>NUCLEOTIDE SEQUENCE [LARGE SCALE GENOMIC DNA]</scope>
    <source>
        <strain evidence="2">B20_G2</strain>
    </source>
</reference>
<keyword evidence="1" id="KW-1133">Transmembrane helix</keyword>
<keyword evidence="1" id="KW-0812">Transmembrane</keyword>
<keyword evidence="1" id="KW-0472">Membrane</keyword>
<gene>
    <name evidence="2" type="ORF">DRJ26_03295</name>
</gene>
<protein>
    <submittedName>
        <fullName evidence="2">Uncharacterized protein</fullName>
    </submittedName>
</protein>
<name>A0A497F252_9CREN</name>